<dbReference type="InterPro" id="IPR001482">
    <property type="entry name" value="T2SS/T4SS_dom"/>
</dbReference>
<dbReference type="EMBL" id="BARV01007116">
    <property type="protein sequence ID" value="GAI03808.1"/>
    <property type="molecule type" value="Genomic_DNA"/>
</dbReference>
<name>X1KB23_9ZZZZ</name>
<comment type="caution">
    <text evidence="2">The sequence shown here is derived from an EMBL/GenBank/DDBJ whole genome shotgun (WGS) entry which is preliminary data.</text>
</comment>
<evidence type="ECO:0000313" key="2">
    <source>
        <dbReference type="EMBL" id="GAI03808.1"/>
    </source>
</evidence>
<dbReference type="Gene3D" id="3.40.50.300">
    <property type="entry name" value="P-loop containing nucleotide triphosphate hydrolases"/>
    <property type="match status" value="1"/>
</dbReference>
<evidence type="ECO:0000259" key="1">
    <source>
        <dbReference type="Pfam" id="PF00437"/>
    </source>
</evidence>
<gene>
    <name evidence="2" type="ORF">S06H3_14549</name>
</gene>
<feature type="non-terminal residue" evidence="2">
    <location>
        <position position="1"/>
    </location>
</feature>
<accession>X1KB23</accession>
<dbReference type="InterPro" id="IPR027417">
    <property type="entry name" value="P-loop_NTPase"/>
</dbReference>
<sequence length="82" mass="9101">TCENCQGTGYVGRTGVFEIITINNQLRKTIIQSKSLAEIGSQFRGAKMLYLQEQALRKVISGTTAVNEMIRVLTVPKKQKAK</sequence>
<reference evidence="2" key="1">
    <citation type="journal article" date="2014" name="Front. Microbiol.">
        <title>High frequency of phylogenetically diverse reductive dehalogenase-homologous genes in deep subseafloor sedimentary metagenomes.</title>
        <authorList>
            <person name="Kawai M."/>
            <person name="Futagami T."/>
            <person name="Toyoda A."/>
            <person name="Takaki Y."/>
            <person name="Nishi S."/>
            <person name="Hori S."/>
            <person name="Arai W."/>
            <person name="Tsubouchi T."/>
            <person name="Morono Y."/>
            <person name="Uchiyama I."/>
            <person name="Ito T."/>
            <person name="Fujiyama A."/>
            <person name="Inagaki F."/>
            <person name="Takami H."/>
        </authorList>
    </citation>
    <scope>NUCLEOTIDE SEQUENCE</scope>
    <source>
        <strain evidence="2">Expedition CK06-06</strain>
    </source>
</reference>
<feature type="domain" description="Bacterial type II secretion system protein E" evidence="1">
    <location>
        <begin position="2"/>
        <end position="71"/>
    </location>
</feature>
<protein>
    <recommendedName>
        <fullName evidence="1">Bacterial type II secretion system protein E domain-containing protein</fullName>
    </recommendedName>
</protein>
<dbReference type="AlphaFoldDB" id="X1KB23"/>
<proteinExistence type="predicted"/>
<dbReference type="SUPFAM" id="SSF52540">
    <property type="entry name" value="P-loop containing nucleoside triphosphate hydrolases"/>
    <property type="match status" value="1"/>
</dbReference>
<organism evidence="2">
    <name type="scientific">marine sediment metagenome</name>
    <dbReference type="NCBI Taxonomy" id="412755"/>
    <lineage>
        <taxon>unclassified sequences</taxon>
        <taxon>metagenomes</taxon>
        <taxon>ecological metagenomes</taxon>
    </lineage>
</organism>
<dbReference type="Pfam" id="PF00437">
    <property type="entry name" value="T2SSE"/>
    <property type="match status" value="1"/>
</dbReference>